<dbReference type="AlphaFoldDB" id="A0AB33JQP1"/>
<accession>A0AB33JQP1</accession>
<protein>
    <submittedName>
        <fullName evidence="1">Uncharacterized protein</fullName>
    </submittedName>
</protein>
<dbReference type="EMBL" id="AP035881">
    <property type="protein sequence ID" value="BFP45091.1"/>
    <property type="molecule type" value="Genomic_DNA"/>
</dbReference>
<sequence>MLDEGDGEEWVSRRDSRIRRPFVQLGHVSSTGIPYLSPEVQLFYKAKNVWEKDQLDFDLVLPHLNPGQQAWLANALELALPSHTWLGRLKR</sequence>
<reference evidence="1" key="1">
    <citation type="submission" date="2024-07" db="EMBL/GenBank/DDBJ databases">
        <title>Complete genome sequences of cellulolytic bacteria, Kitasatospora sp. CMC57 and Streptomyces sp. CMC78, isolated from Japanese agricultural soil.</title>
        <authorList>
            <person name="Hashimoto T."/>
            <person name="Ito M."/>
            <person name="Iwamoto M."/>
            <person name="Fukahori D."/>
            <person name="Shoda T."/>
            <person name="Sakoda M."/>
            <person name="Morohoshi T."/>
            <person name="Mitsuboshi M."/>
            <person name="Nishizawa T."/>
        </authorList>
    </citation>
    <scope>NUCLEOTIDE SEQUENCE</scope>
    <source>
        <strain evidence="1">CMC57</strain>
    </source>
</reference>
<proteinExistence type="predicted"/>
<evidence type="ECO:0000313" key="1">
    <source>
        <dbReference type="EMBL" id="BFP45091.1"/>
    </source>
</evidence>
<organism evidence="1">
    <name type="scientific">Kitasatospora sp. CMC57</name>
    <dbReference type="NCBI Taxonomy" id="3231513"/>
    <lineage>
        <taxon>Bacteria</taxon>
        <taxon>Bacillati</taxon>
        <taxon>Actinomycetota</taxon>
        <taxon>Actinomycetes</taxon>
        <taxon>Kitasatosporales</taxon>
        <taxon>Streptomycetaceae</taxon>
        <taxon>Kitasatospora</taxon>
    </lineage>
</organism>
<name>A0AB33JQP1_9ACTN</name>
<gene>
    <name evidence="1" type="ORF">KCMC57_14590</name>
</gene>
<dbReference type="RefSeq" id="WP_407987633.1">
    <property type="nucleotide sequence ID" value="NZ_AP035881.2"/>
</dbReference>